<sequence length="257" mass="29255">MIPQEQIDRIKEAANDDIVAIIEKYVKLKRSGSSYKGLCPFHDESTPSFSVSPRRQMYKCFGCGESGDAIDFIQQMEGMSFIEAIRHLAGMVGIIITEEKAERPQNYTPPSKVIPGIKKAKHEIRKKDIAVIAKEEKTIKKLRAEGKKNSVLLPVLKPTHAKVLAKYLSDHGSVVIICSGYTLTELFTMIRAVYKRNLNVQLAKNYDDNSLHWIQFLSTHFDDTKKLREAQIQVLAAIPDTLKRNIETKHFARIWDQ</sequence>
<dbReference type="OrthoDB" id="9804281at2"/>
<dbReference type="GO" id="GO:0003677">
    <property type="term" value="F:DNA binding"/>
    <property type="evidence" value="ECO:0007669"/>
    <property type="project" value="UniProtKB-KW"/>
</dbReference>
<keyword evidence="3" id="KW-0639">Primosome</keyword>
<dbReference type="SMART" id="SM00400">
    <property type="entry name" value="ZnF_CHCC"/>
    <property type="match status" value="1"/>
</dbReference>
<dbReference type="AlphaFoldDB" id="A0A5D3YF12"/>
<comment type="caution">
    <text evidence="14">The sequence shown here is derived from an EMBL/GenBank/DDBJ whole genome shotgun (WGS) entry which is preliminary data.</text>
</comment>
<reference evidence="14 15" key="1">
    <citation type="submission" date="2019-07" db="EMBL/GenBank/DDBJ databases">
        <title>Genomic Encyclopedia of Archaeal and Bacterial Type Strains, Phase II (KMG-II): from individual species to whole genera.</title>
        <authorList>
            <person name="Goeker M."/>
        </authorList>
    </citation>
    <scope>NUCLEOTIDE SEQUENCE [LARGE SCALE GENOMIC DNA]</scope>
    <source>
        <strain evidence="14 15">DSM 21935</strain>
    </source>
</reference>
<keyword evidence="11" id="KW-0238">DNA-binding</keyword>
<gene>
    <name evidence="14" type="ORF">LX73_2313</name>
</gene>
<keyword evidence="6" id="KW-0235">DNA replication</keyword>
<keyword evidence="5" id="KW-0548">Nucleotidyltransferase</keyword>
<keyword evidence="2" id="KW-0240">DNA-directed RNA polymerase</keyword>
<evidence type="ECO:0000313" key="14">
    <source>
        <dbReference type="EMBL" id="TYP92067.1"/>
    </source>
</evidence>
<keyword evidence="4" id="KW-0808">Transferase</keyword>
<evidence type="ECO:0000256" key="12">
    <source>
        <dbReference type="ARBA" id="ARBA00023163"/>
    </source>
</evidence>
<dbReference type="InterPro" id="IPR002694">
    <property type="entry name" value="Znf_CHC2"/>
</dbReference>
<evidence type="ECO:0000256" key="3">
    <source>
        <dbReference type="ARBA" id="ARBA00022515"/>
    </source>
</evidence>
<keyword evidence="7" id="KW-0479">Metal-binding</keyword>
<evidence type="ECO:0000256" key="4">
    <source>
        <dbReference type="ARBA" id="ARBA00022679"/>
    </source>
</evidence>
<keyword evidence="9" id="KW-0862">Zinc</keyword>
<evidence type="ECO:0000256" key="10">
    <source>
        <dbReference type="ARBA" id="ARBA00022842"/>
    </source>
</evidence>
<organism evidence="14 15">
    <name type="scientific">Fodinibius salinus</name>
    <dbReference type="NCBI Taxonomy" id="860790"/>
    <lineage>
        <taxon>Bacteria</taxon>
        <taxon>Pseudomonadati</taxon>
        <taxon>Balneolota</taxon>
        <taxon>Balneolia</taxon>
        <taxon>Balneolales</taxon>
        <taxon>Balneolaceae</taxon>
        <taxon>Fodinibius</taxon>
    </lineage>
</organism>
<evidence type="ECO:0000256" key="7">
    <source>
        <dbReference type="ARBA" id="ARBA00022723"/>
    </source>
</evidence>
<keyword evidence="12" id="KW-0804">Transcription</keyword>
<protein>
    <submittedName>
        <fullName evidence="14">DNA primase, catalytic core</fullName>
    </submittedName>
</protein>
<keyword evidence="8" id="KW-0863">Zinc-finger</keyword>
<dbReference type="SUPFAM" id="SSF57783">
    <property type="entry name" value="Zinc beta-ribbon"/>
    <property type="match status" value="1"/>
</dbReference>
<keyword evidence="10" id="KW-0460">Magnesium</keyword>
<dbReference type="GO" id="GO:0005737">
    <property type="term" value="C:cytoplasm"/>
    <property type="evidence" value="ECO:0007669"/>
    <property type="project" value="TreeGrafter"/>
</dbReference>
<dbReference type="Gene3D" id="3.90.580.10">
    <property type="entry name" value="Zinc finger, CHC2-type domain"/>
    <property type="match status" value="1"/>
</dbReference>
<dbReference type="Pfam" id="PF01807">
    <property type="entry name" value="Zn_ribbon_DnaG"/>
    <property type="match status" value="1"/>
</dbReference>
<evidence type="ECO:0000256" key="6">
    <source>
        <dbReference type="ARBA" id="ARBA00022705"/>
    </source>
</evidence>
<proteinExistence type="predicted"/>
<evidence type="ECO:0000256" key="5">
    <source>
        <dbReference type="ARBA" id="ARBA00022695"/>
    </source>
</evidence>
<dbReference type="GO" id="GO:1990077">
    <property type="term" value="C:primosome complex"/>
    <property type="evidence" value="ECO:0007669"/>
    <property type="project" value="UniProtKB-KW"/>
</dbReference>
<accession>A0A5D3YF12</accession>
<dbReference type="GO" id="GO:0006269">
    <property type="term" value="P:DNA replication, synthesis of primer"/>
    <property type="evidence" value="ECO:0007669"/>
    <property type="project" value="UniProtKB-KW"/>
</dbReference>
<evidence type="ECO:0000256" key="11">
    <source>
        <dbReference type="ARBA" id="ARBA00023125"/>
    </source>
</evidence>
<evidence type="ECO:0000256" key="9">
    <source>
        <dbReference type="ARBA" id="ARBA00022833"/>
    </source>
</evidence>
<dbReference type="Proteomes" id="UP000324595">
    <property type="component" value="Unassembled WGS sequence"/>
</dbReference>
<dbReference type="EMBL" id="VNHY01000004">
    <property type="protein sequence ID" value="TYP92067.1"/>
    <property type="molecule type" value="Genomic_DNA"/>
</dbReference>
<evidence type="ECO:0000256" key="1">
    <source>
        <dbReference type="ARBA" id="ARBA00001947"/>
    </source>
</evidence>
<evidence type="ECO:0000313" key="15">
    <source>
        <dbReference type="Proteomes" id="UP000324595"/>
    </source>
</evidence>
<evidence type="ECO:0000256" key="8">
    <source>
        <dbReference type="ARBA" id="ARBA00022771"/>
    </source>
</evidence>
<comment type="cofactor">
    <cofactor evidence="1">
        <name>Zn(2+)</name>
        <dbReference type="ChEBI" id="CHEBI:29105"/>
    </cofactor>
</comment>
<feature type="domain" description="Zinc finger CHC2-type" evidence="13">
    <location>
        <begin position="35"/>
        <end position="89"/>
    </location>
</feature>
<dbReference type="FunFam" id="3.90.580.10:FF:000001">
    <property type="entry name" value="DNA primase"/>
    <property type="match status" value="1"/>
</dbReference>
<evidence type="ECO:0000256" key="2">
    <source>
        <dbReference type="ARBA" id="ARBA00022478"/>
    </source>
</evidence>
<dbReference type="GO" id="GO:0008270">
    <property type="term" value="F:zinc ion binding"/>
    <property type="evidence" value="ECO:0007669"/>
    <property type="project" value="UniProtKB-KW"/>
</dbReference>
<dbReference type="PANTHER" id="PTHR30313">
    <property type="entry name" value="DNA PRIMASE"/>
    <property type="match status" value="1"/>
</dbReference>
<dbReference type="PANTHER" id="PTHR30313:SF2">
    <property type="entry name" value="DNA PRIMASE"/>
    <property type="match status" value="1"/>
</dbReference>
<dbReference type="GO" id="GO:0000428">
    <property type="term" value="C:DNA-directed RNA polymerase complex"/>
    <property type="evidence" value="ECO:0007669"/>
    <property type="project" value="UniProtKB-KW"/>
</dbReference>
<dbReference type="InterPro" id="IPR036977">
    <property type="entry name" value="DNA_primase_Znf_CHC2"/>
</dbReference>
<dbReference type="GO" id="GO:0003899">
    <property type="term" value="F:DNA-directed RNA polymerase activity"/>
    <property type="evidence" value="ECO:0007669"/>
    <property type="project" value="InterPro"/>
</dbReference>
<name>A0A5D3YF12_9BACT</name>
<evidence type="ECO:0000259" key="13">
    <source>
        <dbReference type="SMART" id="SM00400"/>
    </source>
</evidence>
<dbReference type="RefSeq" id="WP_148899629.1">
    <property type="nucleotide sequence ID" value="NZ_VNHY01000004.1"/>
</dbReference>
<keyword evidence="15" id="KW-1185">Reference proteome</keyword>
<dbReference type="InterPro" id="IPR050219">
    <property type="entry name" value="DnaG_primase"/>
</dbReference>